<dbReference type="SUPFAM" id="SSF55681">
    <property type="entry name" value="Class II aaRS and biotin synthetases"/>
    <property type="match status" value="1"/>
</dbReference>
<reference evidence="2 3" key="1">
    <citation type="journal article" date="2019" name="ISME J.">
        <title>Insights into ecological role of a new deltaproteobacterial order Candidatus Acidulodesulfobacterales by metagenomics and metatranscriptomics.</title>
        <authorList>
            <person name="Tan S."/>
            <person name="Liu J."/>
            <person name="Fang Y."/>
            <person name="Hedlund B.P."/>
            <person name="Lian Z.H."/>
            <person name="Huang L.Y."/>
            <person name="Li J.T."/>
            <person name="Huang L.N."/>
            <person name="Li W.J."/>
            <person name="Jiang H.C."/>
            <person name="Dong H.L."/>
            <person name="Shu W.S."/>
        </authorList>
    </citation>
    <scope>NUCLEOTIDE SEQUENCE [LARGE SCALE GENOMIC DNA]</scope>
    <source>
        <strain evidence="2">AP2</strain>
    </source>
</reference>
<evidence type="ECO:0000313" key="2">
    <source>
        <dbReference type="EMBL" id="RZD15687.1"/>
    </source>
</evidence>
<sequence>MSCNDNYGYNLIFSGGERGAVNMAKDLHILNRYRHLDDFTARPTLRLYFFSPSALSLGFFQNKLDVELIKRAKLQGYDIVRRPTGGRAVLHVNEITYSVAASYKSGIFAGRLMETYRIISDFLYNFFLKIGLNPDSCSQNVVNSVGNAGNAENNNKNFNCFLKAHSYEITFSGKKICGNSQRRNDAAFLQHGSIYIDYNPEEHCELFENNYGNNNNEEANIDKYDEGRNKLNICLENKKEYNKIKVKDYKDYAEKITGIKQELLKKDPGDSKGINKQIDYDYDYSTLLDKNKLLSVLKTSFEETYNLKSIDYKFKDTEISEIDRLAETVFIA</sequence>
<dbReference type="Gene3D" id="3.30.930.10">
    <property type="entry name" value="Bira Bifunctional Protein, Domain 2"/>
    <property type="match status" value="1"/>
</dbReference>
<feature type="domain" description="BPL/LPL catalytic" evidence="1">
    <location>
        <begin position="39"/>
        <end position="243"/>
    </location>
</feature>
<dbReference type="PROSITE" id="PS51733">
    <property type="entry name" value="BPL_LPL_CATALYTIC"/>
    <property type="match status" value="1"/>
</dbReference>
<dbReference type="EMBL" id="SGBC01000004">
    <property type="protein sequence ID" value="RZD15687.1"/>
    <property type="molecule type" value="Genomic_DNA"/>
</dbReference>
<dbReference type="PANTHER" id="PTHR43679">
    <property type="entry name" value="OCTANOYLTRANSFERASE LIPM-RELATED"/>
    <property type="match status" value="1"/>
</dbReference>
<gene>
    <name evidence="2" type="ORF">EVJ46_09160</name>
</gene>
<evidence type="ECO:0000313" key="3">
    <source>
        <dbReference type="Proteomes" id="UP000316562"/>
    </source>
</evidence>
<dbReference type="InterPro" id="IPR050664">
    <property type="entry name" value="Octanoyltrans_LipM/LipL"/>
</dbReference>
<dbReference type="AlphaFoldDB" id="A0A519BEK6"/>
<dbReference type="Pfam" id="PF21948">
    <property type="entry name" value="LplA-B_cat"/>
    <property type="match status" value="1"/>
</dbReference>
<proteinExistence type="predicted"/>
<accession>A0A519BEK6</accession>
<protein>
    <recommendedName>
        <fullName evidence="1">BPL/LPL catalytic domain-containing protein</fullName>
    </recommendedName>
</protein>
<name>A0A519BEK6_ACIG2</name>
<dbReference type="InterPro" id="IPR045864">
    <property type="entry name" value="aa-tRNA-synth_II/BPL/LPL"/>
</dbReference>
<evidence type="ECO:0000259" key="1">
    <source>
        <dbReference type="PROSITE" id="PS51733"/>
    </source>
</evidence>
<dbReference type="PANTHER" id="PTHR43679:SF2">
    <property type="entry name" value="OCTANOYL-[GCVH]:PROTEIN N-OCTANOYLTRANSFERASE"/>
    <property type="match status" value="1"/>
</dbReference>
<dbReference type="InterPro" id="IPR004143">
    <property type="entry name" value="BPL_LPL_catalytic"/>
</dbReference>
<dbReference type="Proteomes" id="UP000316562">
    <property type="component" value="Unassembled WGS sequence"/>
</dbReference>
<comment type="caution">
    <text evidence="2">The sequence shown here is derived from an EMBL/GenBank/DDBJ whole genome shotgun (WGS) entry which is preliminary data.</text>
</comment>
<organism evidence="2 3">
    <name type="scientific">Acididesulfobacter guangdongensis</name>
    <dbReference type="NCBI Taxonomy" id="2597225"/>
    <lineage>
        <taxon>Bacteria</taxon>
        <taxon>Deltaproteobacteria</taxon>
        <taxon>Candidatus Acidulodesulfobacterales</taxon>
        <taxon>Candidatus Acididesulfobacter</taxon>
    </lineage>
</organism>